<dbReference type="InterPro" id="IPR046348">
    <property type="entry name" value="SIS_dom_sf"/>
</dbReference>
<dbReference type="GO" id="GO:0006047">
    <property type="term" value="P:UDP-N-acetylglucosamine metabolic process"/>
    <property type="evidence" value="ECO:0007669"/>
    <property type="project" value="TreeGrafter"/>
</dbReference>
<protein>
    <recommendedName>
        <fullName evidence="3">Glutamine--fructose-6-phosphate aminotransferase [isomerizing]</fullName>
        <ecNumber evidence="2">2.6.1.16</ecNumber>
    </recommendedName>
</protein>
<name>A0A7D5VAC5_9NEIS</name>
<accession>A0A7D5VAC5</accession>
<evidence type="ECO:0000256" key="4">
    <source>
        <dbReference type="ARBA" id="ARBA00022737"/>
    </source>
</evidence>
<dbReference type="RefSeq" id="WP_180306126.1">
    <property type="nucleotide sequence ID" value="NZ_CP058952.1"/>
</dbReference>
<dbReference type="CDD" id="cd05008">
    <property type="entry name" value="SIS_GlmS_GlmD_1"/>
    <property type="match status" value="1"/>
</dbReference>
<dbReference type="InterPro" id="IPR035490">
    <property type="entry name" value="GlmS/FrlB_SIS"/>
</dbReference>
<evidence type="ECO:0000256" key="2">
    <source>
        <dbReference type="ARBA" id="ARBA00012916"/>
    </source>
</evidence>
<dbReference type="Gene3D" id="3.40.50.10490">
    <property type="entry name" value="Glucose-6-phosphate isomerase like protein, domain 1"/>
    <property type="match status" value="2"/>
</dbReference>
<gene>
    <name evidence="7" type="ORF">HZU75_11140</name>
</gene>
<dbReference type="PROSITE" id="PS51464">
    <property type="entry name" value="SIS"/>
    <property type="match status" value="2"/>
</dbReference>
<keyword evidence="8" id="KW-1185">Reference proteome</keyword>
<dbReference type="GO" id="GO:0004360">
    <property type="term" value="F:glutamine-fructose-6-phosphate transaminase (isomerizing) activity"/>
    <property type="evidence" value="ECO:0007669"/>
    <property type="project" value="UniProtKB-EC"/>
</dbReference>
<organism evidence="7 8">
    <name type="scientific">Chitinibacter fontanus</name>
    <dbReference type="NCBI Taxonomy" id="1737446"/>
    <lineage>
        <taxon>Bacteria</taxon>
        <taxon>Pseudomonadati</taxon>
        <taxon>Pseudomonadota</taxon>
        <taxon>Betaproteobacteria</taxon>
        <taxon>Neisseriales</taxon>
        <taxon>Chitinibacteraceae</taxon>
        <taxon>Chitinibacter</taxon>
    </lineage>
</organism>
<evidence type="ECO:0000313" key="8">
    <source>
        <dbReference type="Proteomes" id="UP000510822"/>
    </source>
</evidence>
<dbReference type="Gene3D" id="3.60.20.10">
    <property type="entry name" value="Glutamine Phosphoribosylpyrophosphate, subunit 1, domain 1"/>
    <property type="match status" value="1"/>
</dbReference>
<reference evidence="7 8" key="1">
    <citation type="journal article" date="2016" name="Int. J. Syst. Evol. Microbiol.">
        <title>Chitinibacter fontanus sp. nov., isolated from a spring.</title>
        <authorList>
            <person name="Sheu S.Y."/>
            <person name="Li Y.S."/>
            <person name="Young C.C."/>
            <person name="Chen W.M."/>
        </authorList>
    </citation>
    <scope>NUCLEOTIDE SEQUENCE [LARGE SCALE GENOMIC DNA]</scope>
    <source>
        <strain evidence="7 8">STM-7</strain>
    </source>
</reference>
<dbReference type="KEGG" id="cfon:HZU75_11140"/>
<dbReference type="SUPFAM" id="SSF53697">
    <property type="entry name" value="SIS domain"/>
    <property type="match status" value="1"/>
</dbReference>
<dbReference type="GO" id="GO:0097367">
    <property type="term" value="F:carbohydrate derivative binding"/>
    <property type="evidence" value="ECO:0007669"/>
    <property type="project" value="InterPro"/>
</dbReference>
<dbReference type="GO" id="GO:0006487">
    <property type="term" value="P:protein N-linked glycosylation"/>
    <property type="evidence" value="ECO:0007669"/>
    <property type="project" value="TreeGrafter"/>
</dbReference>
<dbReference type="EC" id="2.6.1.16" evidence="2"/>
<proteinExistence type="predicted"/>
<evidence type="ECO:0000256" key="1">
    <source>
        <dbReference type="ARBA" id="ARBA00001031"/>
    </source>
</evidence>
<dbReference type="InterPro" id="IPR029055">
    <property type="entry name" value="Ntn_hydrolases_N"/>
</dbReference>
<dbReference type="EMBL" id="CP058952">
    <property type="protein sequence ID" value="QLI82036.1"/>
    <property type="molecule type" value="Genomic_DNA"/>
</dbReference>
<dbReference type="GO" id="GO:0006002">
    <property type="term" value="P:fructose 6-phosphate metabolic process"/>
    <property type="evidence" value="ECO:0007669"/>
    <property type="project" value="TreeGrafter"/>
</dbReference>
<evidence type="ECO:0000259" key="6">
    <source>
        <dbReference type="PROSITE" id="PS51464"/>
    </source>
</evidence>
<dbReference type="AlphaFoldDB" id="A0A7D5VAC5"/>
<dbReference type="GO" id="GO:0005829">
    <property type="term" value="C:cytosol"/>
    <property type="evidence" value="ECO:0007669"/>
    <property type="project" value="TreeGrafter"/>
</dbReference>
<keyword evidence="4" id="KW-0677">Repeat</keyword>
<dbReference type="Proteomes" id="UP000510822">
    <property type="component" value="Chromosome"/>
</dbReference>
<sequence>MPELIALIAPQNVLPALTEHLGALGTQENQASILFDSMDGIQLERLTLEQPVQKIAPGANSRWVLSSVGTTQQFPPYLHQNRLVIAALGSCHNHQELAREYRLDSHCPLNLLLATLLHPQLQQGISLSDALIQTSKLLRGDLALICQDTHEPQHWYACNLGLPLSIGMESGLRQICTTSTHLAQQVANPIHQIKLGEVIQFGLSAPARCNFRQAPETLILSPNKGQQVPHHMLEEIESQPLILSALVDRYFTDRTFPSPLLAKLSGICSINLVASGSSYHAALIASYWFESLAGLKTQVDIASEYRYRDIRPDNKELLIAISQSGETTDTVEAVRHAQAAGHPYCLALCNAPHSTLVSISDFTLLTHSGTELSVSSTKSFTAQLLVLFQLAVKIGQIRNHLGSERIAACHAEMQSLGAKVHATLEHSKELRRWAGQLHNYENLFVIGRHAMYPVALEGAFKFKEVAYQYATGFAAGELKHGPITLINANLPVIACLPWNQHAERMLSNLHEIRANQGELFVLCDGALASSDKFSVIRLPAGLLELAPICYIAALQLLAYHCAVLRGNTIDSHRLLSKAQTRDDRRVALADIQ</sequence>
<dbReference type="InterPro" id="IPR035466">
    <property type="entry name" value="GlmS/AgaS_SIS"/>
</dbReference>
<comment type="catalytic activity">
    <reaction evidence="1">
        <text>D-fructose 6-phosphate + L-glutamine = D-glucosamine 6-phosphate + L-glutamate</text>
        <dbReference type="Rhea" id="RHEA:13237"/>
        <dbReference type="ChEBI" id="CHEBI:29985"/>
        <dbReference type="ChEBI" id="CHEBI:58359"/>
        <dbReference type="ChEBI" id="CHEBI:58725"/>
        <dbReference type="ChEBI" id="CHEBI:61527"/>
        <dbReference type="EC" id="2.6.1.16"/>
    </reaction>
</comment>
<feature type="domain" description="SIS" evidence="6">
    <location>
        <begin position="433"/>
        <end position="572"/>
    </location>
</feature>
<evidence type="ECO:0000256" key="5">
    <source>
        <dbReference type="ARBA" id="ARBA00022962"/>
    </source>
</evidence>
<dbReference type="InterPro" id="IPR001347">
    <property type="entry name" value="SIS_dom"/>
</dbReference>
<evidence type="ECO:0000256" key="3">
    <source>
        <dbReference type="ARBA" id="ARBA00016090"/>
    </source>
</evidence>
<feature type="domain" description="SIS" evidence="6">
    <location>
        <begin position="260"/>
        <end position="400"/>
    </location>
</feature>
<dbReference type="CDD" id="cd05009">
    <property type="entry name" value="SIS_GlmS_GlmD_2"/>
    <property type="match status" value="1"/>
</dbReference>
<evidence type="ECO:0000313" key="7">
    <source>
        <dbReference type="EMBL" id="QLI82036.1"/>
    </source>
</evidence>
<dbReference type="PANTHER" id="PTHR10937:SF0">
    <property type="entry name" value="GLUTAMINE--FRUCTOSE-6-PHOSPHATE TRANSAMINASE (ISOMERIZING)"/>
    <property type="match status" value="1"/>
</dbReference>
<dbReference type="Pfam" id="PF01380">
    <property type="entry name" value="SIS"/>
    <property type="match status" value="2"/>
</dbReference>
<keyword evidence="5" id="KW-0315">Glutamine amidotransferase</keyword>
<dbReference type="PANTHER" id="PTHR10937">
    <property type="entry name" value="GLUCOSAMINE--FRUCTOSE-6-PHOSPHATE AMINOTRANSFERASE, ISOMERIZING"/>
    <property type="match status" value="1"/>
</dbReference>